<reference evidence="1 2" key="1">
    <citation type="submission" date="2020-02" db="EMBL/GenBank/DDBJ databases">
        <title>Thermophilic hydrogen producing bacteria, Caloranaerobacter azorensis.</title>
        <authorList>
            <person name="Baek K."/>
        </authorList>
    </citation>
    <scope>NUCLEOTIDE SEQUENCE [LARGE SCALE GENOMIC DNA]</scope>
    <source>
        <strain evidence="1 2">T3-1</strain>
    </source>
</reference>
<dbReference type="Proteomes" id="UP000464452">
    <property type="component" value="Chromosome"/>
</dbReference>
<dbReference type="KEGG" id="cazo:G3A45_01505"/>
<evidence type="ECO:0000313" key="2">
    <source>
        <dbReference type="Proteomes" id="UP000464452"/>
    </source>
</evidence>
<organism evidence="1 2">
    <name type="scientific">Caloranaerobacter azorensis</name>
    <dbReference type="NCBI Taxonomy" id="116090"/>
    <lineage>
        <taxon>Bacteria</taxon>
        <taxon>Bacillati</taxon>
        <taxon>Bacillota</taxon>
        <taxon>Tissierellia</taxon>
        <taxon>Tissierellales</taxon>
        <taxon>Thermohalobacteraceae</taxon>
        <taxon>Caloranaerobacter</taxon>
    </lineage>
</organism>
<dbReference type="RefSeq" id="WP_163234279.1">
    <property type="nucleotide sequence ID" value="NZ_CP048617.1"/>
</dbReference>
<evidence type="ECO:0008006" key="3">
    <source>
        <dbReference type="Google" id="ProtNLM"/>
    </source>
</evidence>
<accession>A0A6P1Y9T7</accession>
<protein>
    <recommendedName>
        <fullName evidence="3">Phage portal protein</fullName>
    </recommendedName>
</protein>
<gene>
    <name evidence="1" type="ORF">G3A45_01505</name>
</gene>
<name>A0A6P1Y9T7_9FIRM</name>
<dbReference type="EMBL" id="CP048617">
    <property type="protein sequence ID" value="QIB26099.1"/>
    <property type="molecule type" value="Genomic_DNA"/>
</dbReference>
<sequence>MIEREIGSIAKYMYDVSGIKNIYFDEVPQDFKKPSLYFPTPMQIQRGDTVNSYAYMNSLFVKVFDEKTRDAYSKAATIVNSISKNRNLIPLVKEDGAQDNKGIRLRKVSIKKLDVGTIQIEVQWDSVFAYTEETYAKVQRFYFDMKEKEGK</sequence>
<dbReference type="AlphaFoldDB" id="A0A6P1Y9T7"/>
<evidence type="ECO:0000313" key="1">
    <source>
        <dbReference type="EMBL" id="QIB26099.1"/>
    </source>
</evidence>
<proteinExistence type="predicted"/>